<keyword evidence="4" id="KW-0238">DNA-binding</keyword>
<keyword evidence="3" id="KW-0805">Transcription regulation</keyword>
<protein>
    <submittedName>
        <fullName evidence="9">UME6</fullName>
    </submittedName>
</protein>
<evidence type="ECO:0000313" key="9">
    <source>
        <dbReference type="EMBL" id="KAG7665226.1"/>
    </source>
</evidence>
<keyword evidence="10" id="KW-1185">Reference proteome</keyword>
<dbReference type="SMART" id="SM00066">
    <property type="entry name" value="GAL4"/>
    <property type="match status" value="1"/>
</dbReference>
<evidence type="ECO:0000256" key="1">
    <source>
        <dbReference type="ARBA" id="ARBA00022723"/>
    </source>
</evidence>
<dbReference type="GO" id="GO:0003677">
    <property type="term" value="F:DNA binding"/>
    <property type="evidence" value="ECO:0007669"/>
    <property type="project" value="UniProtKB-KW"/>
</dbReference>
<dbReference type="OrthoDB" id="3251668at2759"/>
<keyword evidence="1" id="KW-0479">Metal-binding</keyword>
<dbReference type="CDD" id="cd00067">
    <property type="entry name" value="GAL4"/>
    <property type="match status" value="1"/>
</dbReference>
<dbReference type="RefSeq" id="XP_049265458.1">
    <property type="nucleotide sequence ID" value="XM_049404919.1"/>
</dbReference>
<evidence type="ECO:0000256" key="3">
    <source>
        <dbReference type="ARBA" id="ARBA00023015"/>
    </source>
</evidence>
<comment type="caution">
    <text evidence="9">The sequence shown here is derived from an EMBL/GenBank/DDBJ whole genome shotgun (WGS) entry which is preliminary data.</text>
</comment>
<keyword evidence="5" id="KW-0804">Transcription</keyword>
<organism evidence="9 10">
    <name type="scientific">[Candida] subhashii</name>
    <dbReference type="NCBI Taxonomy" id="561895"/>
    <lineage>
        <taxon>Eukaryota</taxon>
        <taxon>Fungi</taxon>
        <taxon>Dikarya</taxon>
        <taxon>Ascomycota</taxon>
        <taxon>Saccharomycotina</taxon>
        <taxon>Pichiomycetes</taxon>
        <taxon>Debaryomycetaceae</taxon>
        <taxon>Spathaspora</taxon>
    </lineage>
</organism>
<evidence type="ECO:0000256" key="4">
    <source>
        <dbReference type="ARBA" id="ARBA00023125"/>
    </source>
</evidence>
<dbReference type="PANTHER" id="PTHR36206">
    <property type="entry name" value="ASPERCRYPTIN BIOSYNTHESIS CLUSTER-SPECIFIC TRANSCRIPTION REGULATOR ATNN-RELATED"/>
    <property type="match status" value="1"/>
</dbReference>
<evidence type="ECO:0000313" key="10">
    <source>
        <dbReference type="Proteomes" id="UP000694255"/>
    </source>
</evidence>
<feature type="compositionally biased region" description="Polar residues" evidence="7">
    <location>
        <begin position="1"/>
        <end position="14"/>
    </location>
</feature>
<dbReference type="GO" id="GO:0008270">
    <property type="term" value="F:zinc ion binding"/>
    <property type="evidence" value="ECO:0007669"/>
    <property type="project" value="InterPro"/>
</dbReference>
<name>A0A8J5QIG3_9ASCO</name>
<dbReference type="Pfam" id="PF00172">
    <property type="entry name" value="Zn_clus"/>
    <property type="match status" value="1"/>
</dbReference>
<feature type="region of interest" description="Disordered" evidence="7">
    <location>
        <begin position="1"/>
        <end position="37"/>
    </location>
</feature>
<evidence type="ECO:0000256" key="5">
    <source>
        <dbReference type="ARBA" id="ARBA00023163"/>
    </source>
</evidence>
<reference evidence="9 10" key="1">
    <citation type="journal article" date="2021" name="DNA Res.">
        <title>Genome analysis of Candida subhashii reveals its hybrid nature and dual mitochondrial genome conformations.</title>
        <authorList>
            <person name="Mixao V."/>
            <person name="Hegedusova E."/>
            <person name="Saus E."/>
            <person name="Pryszcz L.P."/>
            <person name="Cillingova A."/>
            <person name="Nosek J."/>
            <person name="Gabaldon T."/>
        </authorList>
    </citation>
    <scope>NUCLEOTIDE SEQUENCE [LARGE SCALE GENOMIC DNA]</scope>
    <source>
        <strain evidence="9 10">CBS 10753</strain>
    </source>
</reference>
<dbReference type="PANTHER" id="PTHR36206:SF4">
    <property type="entry name" value="HYPOTHETICAL CONSERVED PROTEIN (EUROFUNG)-RELATED"/>
    <property type="match status" value="1"/>
</dbReference>
<gene>
    <name evidence="9" type="ORF">J8A68_001282</name>
</gene>
<dbReference type="InterPro" id="IPR052360">
    <property type="entry name" value="Transcr_Regulatory_Proteins"/>
</dbReference>
<proteinExistence type="predicted"/>
<evidence type="ECO:0000256" key="7">
    <source>
        <dbReference type="SAM" id="MobiDB-lite"/>
    </source>
</evidence>
<feature type="domain" description="Zn(2)-C6 fungal-type" evidence="8">
    <location>
        <begin position="418"/>
        <end position="448"/>
    </location>
</feature>
<evidence type="ECO:0000256" key="2">
    <source>
        <dbReference type="ARBA" id="ARBA00022833"/>
    </source>
</evidence>
<sequence length="484" mass="53635">MMATPDTASPTTSFETEDTIRLSSSFVSTASPSEDSIDMNGVSRTNMNQSGHVSSLYPGFNPPVLNSQCNDTTQSFSDYERSSISSSTTELADGLYPGNSIQSEFPLPNYSIFSNTQAATSVVSLPLYEPPSHFQGANQLFKINMESTPDLGTYWSNHAIETTRNLDLGNYSYDSISEYNNSTLPDLVDTSAGSLLAEQIREGEYPITPNLSDGSVPPIFPENNGLPPSCKSSAMYFALSPMSDENLVVSIPKSNGGIHKTQTPSLQRFVATKNNISQYPLNSPVSYTTPTMETSPQFNSLYTKYNGFDFQPPQSPFSTSTTPPIVNAGQQLPTMNVFHHKSDTEGLTNYANARYERHSCSSLHPPKKKGIMKPTKERKKCDANIHNNKTLDDGNMLSSSPVKKKYTRRRLLPRSKNGCWICRIKHLKCDEVRPACASCNKFGIECDYSPDKPEYVINKELKKQKLIEITMTRKRNCSGSRKKV</sequence>
<keyword evidence="6" id="KW-0539">Nucleus</keyword>
<dbReference type="AlphaFoldDB" id="A0A8J5QIG3"/>
<dbReference type="GeneID" id="73468083"/>
<evidence type="ECO:0000259" key="8">
    <source>
        <dbReference type="PROSITE" id="PS50048"/>
    </source>
</evidence>
<dbReference type="EMBL" id="JAGSYN010000051">
    <property type="protein sequence ID" value="KAG7665226.1"/>
    <property type="molecule type" value="Genomic_DNA"/>
</dbReference>
<feature type="compositionally biased region" description="Polar residues" evidence="7">
    <location>
        <begin position="21"/>
        <end position="34"/>
    </location>
</feature>
<keyword evidence="2" id="KW-0862">Zinc</keyword>
<dbReference type="PROSITE" id="PS50048">
    <property type="entry name" value="ZN2_CY6_FUNGAL_2"/>
    <property type="match status" value="1"/>
</dbReference>
<dbReference type="GO" id="GO:0000981">
    <property type="term" value="F:DNA-binding transcription factor activity, RNA polymerase II-specific"/>
    <property type="evidence" value="ECO:0007669"/>
    <property type="project" value="InterPro"/>
</dbReference>
<dbReference type="PROSITE" id="PS00463">
    <property type="entry name" value="ZN2_CY6_FUNGAL_1"/>
    <property type="match status" value="1"/>
</dbReference>
<dbReference type="InterPro" id="IPR001138">
    <property type="entry name" value="Zn2Cys6_DnaBD"/>
</dbReference>
<accession>A0A8J5QIG3</accession>
<evidence type="ECO:0000256" key="6">
    <source>
        <dbReference type="ARBA" id="ARBA00023242"/>
    </source>
</evidence>
<dbReference type="Proteomes" id="UP000694255">
    <property type="component" value="Unassembled WGS sequence"/>
</dbReference>